<keyword evidence="2" id="KW-1185">Reference proteome</keyword>
<gene>
    <name evidence="1" type="ORF">PCOR1329_LOCUS29794</name>
</gene>
<dbReference type="EMBL" id="CAUYUJ010011281">
    <property type="protein sequence ID" value="CAK0831489.1"/>
    <property type="molecule type" value="Genomic_DNA"/>
</dbReference>
<reference evidence="1" key="1">
    <citation type="submission" date="2023-10" db="EMBL/GenBank/DDBJ databases">
        <authorList>
            <person name="Chen Y."/>
            <person name="Shah S."/>
            <person name="Dougan E. K."/>
            <person name="Thang M."/>
            <person name="Chan C."/>
        </authorList>
    </citation>
    <scope>NUCLEOTIDE SEQUENCE [LARGE SCALE GENOMIC DNA]</scope>
</reference>
<accession>A0ABN9SIH7</accession>
<name>A0ABN9SIH7_9DINO</name>
<evidence type="ECO:0000313" key="2">
    <source>
        <dbReference type="Proteomes" id="UP001189429"/>
    </source>
</evidence>
<feature type="non-terminal residue" evidence="1">
    <location>
        <position position="1"/>
    </location>
</feature>
<comment type="caution">
    <text evidence="1">The sequence shown here is derived from an EMBL/GenBank/DDBJ whole genome shotgun (WGS) entry which is preliminary data.</text>
</comment>
<evidence type="ECO:0000313" key="1">
    <source>
        <dbReference type="EMBL" id="CAK0831489.1"/>
    </source>
</evidence>
<proteinExistence type="predicted"/>
<feature type="non-terminal residue" evidence="1">
    <location>
        <position position="201"/>
    </location>
</feature>
<organism evidence="1 2">
    <name type="scientific">Prorocentrum cordatum</name>
    <dbReference type="NCBI Taxonomy" id="2364126"/>
    <lineage>
        <taxon>Eukaryota</taxon>
        <taxon>Sar</taxon>
        <taxon>Alveolata</taxon>
        <taxon>Dinophyceae</taxon>
        <taxon>Prorocentrales</taxon>
        <taxon>Prorocentraceae</taxon>
        <taxon>Prorocentrum</taxon>
    </lineage>
</organism>
<protein>
    <submittedName>
        <fullName evidence="1">Uncharacterized protein</fullName>
    </submittedName>
</protein>
<dbReference type="Proteomes" id="UP001189429">
    <property type="component" value="Unassembled WGS sequence"/>
</dbReference>
<sequence>VEMRGQLRALQWLTLQGAAGTRDALHLAGDIGLTPLEPDWAQAPVARGKEYARKVKELGRVHGLGTPRGQVAASLVEEIAQILDTKSDLDAPMQFVKHALKEFMAQLDQPWGPMVIAEVFLQCRIQEARNKNSDEDVELDTKQRKAKLTRAINSPPSFRAALHDQTLEKTQYGTLLDFKGHVQAGPGTGLERARAVEAQLN</sequence>